<evidence type="ECO:0000313" key="1">
    <source>
        <dbReference type="EMBL" id="HDR52564.1"/>
    </source>
</evidence>
<dbReference type="Proteomes" id="UP000886047">
    <property type="component" value="Unassembled WGS sequence"/>
</dbReference>
<comment type="caution">
    <text evidence="1">The sequence shown here is derived from an EMBL/GenBank/DDBJ whole genome shotgun (WGS) entry which is preliminary data.</text>
</comment>
<accession>A0A831PK71</accession>
<organism evidence="1">
    <name type="scientific">Mariniphaga anaerophila</name>
    <dbReference type="NCBI Taxonomy" id="1484053"/>
    <lineage>
        <taxon>Bacteria</taxon>
        <taxon>Pseudomonadati</taxon>
        <taxon>Bacteroidota</taxon>
        <taxon>Bacteroidia</taxon>
        <taxon>Marinilabiliales</taxon>
        <taxon>Prolixibacteraceae</taxon>
        <taxon>Mariniphaga</taxon>
    </lineage>
</organism>
<protein>
    <submittedName>
        <fullName evidence="1">Uncharacterized protein</fullName>
    </submittedName>
</protein>
<dbReference type="EMBL" id="DSDK01000743">
    <property type="protein sequence ID" value="HDR52564.1"/>
    <property type="molecule type" value="Genomic_DNA"/>
</dbReference>
<name>A0A831PK71_9BACT</name>
<sequence length="66" mass="8089">MDKNKLLELWHAFTDIPIDNEECIDVDFYIRKKGTDRFAIWHWFDKSFPNGIHEMLYNRIPKTDYP</sequence>
<gene>
    <name evidence="1" type="ORF">ENN90_13265</name>
</gene>
<dbReference type="AlphaFoldDB" id="A0A831PK71"/>
<reference evidence="1" key="1">
    <citation type="journal article" date="2020" name="mSystems">
        <title>Genome- and Community-Level Interaction Insights into Carbon Utilization and Element Cycling Functions of Hydrothermarchaeota in Hydrothermal Sediment.</title>
        <authorList>
            <person name="Zhou Z."/>
            <person name="Liu Y."/>
            <person name="Xu W."/>
            <person name="Pan J."/>
            <person name="Luo Z.H."/>
            <person name="Li M."/>
        </authorList>
    </citation>
    <scope>NUCLEOTIDE SEQUENCE [LARGE SCALE GENOMIC DNA]</scope>
    <source>
        <strain evidence="1">SpSt-1217</strain>
    </source>
</reference>
<proteinExistence type="predicted"/>